<dbReference type="Proteomes" id="UP000499080">
    <property type="component" value="Unassembled WGS sequence"/>
</dbReference>
<proteinExistence type="predicted"/>
<name>A0A4Y2ND78_ARAVE</name>
<gene>
    <name evidence="1" type="ORF">AVEN_185515_1</name>
</gene>
<accession>A0A4Y2ND78</accession>
<keyword evidence="2" id="KW-1185">Reference proteome</keyword>
<protein>
    <submittedName>
        <fullName evidence="1">Uncharacterized protein</fullName>
    </submittedName>
</protein>
<sequence>MLSDGVIRLHNNTHTARKIQELLQKFKWKFWSHLPTVQIRHPIWFPNTYLEQRSLQGVLDDSSSVGGSECVKPTKQVISLDLTWAVRRVLRCPPKTQFVLVNPRLYRPGIVMMEQIPQNPIDLGIFFECILSFALQ</sequence>
<organism evidence="1 2">
    <name type="scientific">Araneus ventricosus</name>
    <name type="common">Orbweaver spider</name>
    <name type="synonym">Epeira ventricosa</name>
    <dbReference type="NCBI Taxonomy" id="182803"/>
    <lineage>
        <taxon>Eukaryota</taxon>
        <taxon>Metazoa</taxon>
        <taxon>Ecdysozoa</taxon>
        <taxon>Arthropoda</taxon>
        <taxon>Chelicerata</taxon>
        <taxon>Arachnida</taxon>
        <taxon>Araneae</taxon>
        <taxon>Araneomorphae</taxon>
        <taxon>Entelegynae</taxon>
        <taxon>Araneoidea</taxon>
        <taxon>Araneidae</taxon>
        <taxon>Araneus</taxon>
    </lineage>
</organism>
<evidence type="ECO:0000313" key="1">
    <source>
        <dbReference type="EMBL" id="GBN36599.1"/>
    </source>
</evidence>
<comment type="caution">
    <text evidence="1">The sequence shown here is derived from an EMBL/GenBank/DDBJ whole genome shotgun (WGS) entry which is preliminary data.</text>
</comment>
<dbReference type="EMBL" id="BGPR01008867">
    <property type="protein sequence ID" value="GBN36599.1"/>
    <property type="molecule type" value="Genomic_DNA"/>
</dbReference>
<reference evidence="1 2" key="1">
    <citation type="journal article" date="2019" name="Sci. Rep.">
        <title>Orb-weaving spider Araneus ventricosus genome elucidates the spidroin gene catalogue.</title>
        <authorList>
            <person name="Kono N."/>
            <person name="Nakamura H."/>
            <person name="Ohtoshi R."/>
            <person name="Moran D.A.P."/>
            <person name="Shinohara A."/>
            <person name="Yoshida Y."/>
            <person name="Fujiwara M."/>
            <person name="Mori M."/>
            <person name="Tomita M."/>
            <person name="Arakawa K."/>
        </authorList>
    </citation>
    <scope>NUCLEOTIDE SEQUENCE [LARGE SCALE GENOMIC DNA]</scope>
</reference>
<evidence type="ECO:0000313" key="2">
    <source>
        <dbReference type="Proteomes" id="UP000499080"/>
    </source>
</evidence>
<dbReference type="AlphaFoldDB" id="A0A4Y2ND78"/>